<dbReference type="Gene3D" id="3.90.550.10">
    <property type="entry name" value="Spore Coat Polysaccharide Biosynthesis Protein SpsA, Chain A"/>
    <property type="match status" value="1"/>
</dbReference>
<gene>
    <name evidence="1" type="ORF">KYN89_11030</name>
</gene>
<reference evidence="1 2" key="1">
    <citation type="submission" date="2021-07" db="EMBL/GenBank/DDBJ databases">
        <title>Alteriqipengyuania abyssalis NZ-12B nov, sp.nov isolated from deep sea sponge in pacific ocean.</title>
        <authorList>
            <person name="Tareen S."/>
            <person name="Wink J."/>
        </authorList>
    </citation>
    <scope>NUCLEOTIDE SEQUENCE [LARGE SCALE GENOMIC DNA]</scope>
    <source>
        <strain evidence="1 2">NZ-12B</strain>
    </source>
</reference>
<keyword evidence="2" id="KW-1185">Reference proteome</keyword>
<dbReference type="InterPro" id="IPR018641">
    <property type="entry name" value="Trfase_1_rSAM/seldom-assoc"/>
</dbReference>
<protein>
    <submittedName>
        <fullName evidence="1">TIGR04282 family arsenosugar biosynthesis glycosyltransferase</fullName>
    </submittedName>
</protein>
<comment type="caution">
    <text evidence="1">The sequence shown here is derived from an EMBL/GenBank/DDBJ whole genome shotgun (WGS) entry which is preliminary data.</text>
</comment>
<dbReference type="SUPFAM" id="SSF53448">
    <property type="entry name" value="Nucleotide-diphospho-sugar transferases"/>
    <property type="match status" value="1"/>
</dbReference>
<dbReference type="PANTHER" id="PTHR36529:SF1">
    <property type="entry name" value="GLYCOSYLTRANSFERASE"/>
    <property type="match status" value="1"/>
</dbReference>
<accession>A0ABS7PH85</accession>
<sequence length="191" mass="20600">MTPEIAIFARWPEPGKAKTRLILTLGAEGAAQLYRTLLELTVREARASGLPFHLRVTGGDPARFREWLGSDLDVRDQGGGDLGEKLTRVPTPGMMIGSDCPGLTAALLREAGDALSSHEAVIGPADDGGYWLLGLRTPCPDLFVDMAWSTDAVFPETMRRLEARGIAPHLLPELTDIDTGEDLAAWPDLLA</sequence>
<dbReference type="Pfam" id="PF09837">
    <property type="entry name" value="DUF2064"/>
    <property type="match status" value="1"/>
</dbReference>
<dbReference type="RefSeq" id="WP_222825118.1">
    <property type="nucleotide sequence ID" value="NZ_JAHWXP010000003.1"/>
</dbReference>
<dbReference type="EMBL" id="JAHWXP010000003">
    <property type="protein sequence ID" value="MBY8337585.1"/>
    <property type="molecule type" value="Genomic_DNA"/>
</dbReference>
<dbReference type="PANTHER" id="PTHR36529">
    <property type="entry name" value="SLL1095 PROTEIN"/>
    <property type="match status" value="1"/>
</dbReference>
<evidence type="ECO:0000313" key="1">
    <source>
        <dbReference type="EMBL" id="MBY8337585.1"/>
    </source>
</evidence>
<evidence type="ECO:0000313" key="2">
    <source>
        <dbReference type="Proteomes" id="UP000759298"/>
    </source>
</evidence>
<organism evidence="1 2">
    <name type="scientific">Alteriqipengyuania abyssalis</name>
    <dbReference type="NCBI Taxonomy" id="2860200"/>
    <lineage>
        <taxon>Bacteria</taxon>
        <taxon>Pseudomonadati</taxon>
        <taxon>Pseudomonadota</taxon>
        <taxon>Alphaproteobacteria</taxon>
        <taxon>Sphingomonadales</taxon>
        <taxon>Erythrobacteraceae</taxon>
        <taxon>Alteriqipengyuania</taxon>
    </lineage>
</organism>
<proteinExistence type="predicted"/>
<dbReference type="Proteomes" id="UP000759298">
    <property type="component" value="Unassembled WGS sequence"/>
</dbReference>
<dbReference type="InterPro" id="IPR029044">
    <property type="entry name" value="Nucleotide-diphossugar_trans"/>
</dbReference>
<dbReference type="NCBIfam" id="TIGR04282">
    <property type="entry name" value="glyco_like_cofC"/>
    <property type="match status" value="1"/>
</dbReference>
<name>A0ABS7PH85_9SPHN</name>